<dbReference type="InterPro" id="IPR016188">
    <property type="entry name" value="PurM-like_N"/>
</dbReference>
<evidence type="ECO:0000313" key="5">
    <source>
        <dbReference type="EMBL" id="MCU4728073.1"/>
    </source>
</evidence>
<dbReference type="InterPro" id="IPR010918">
    <property type="entry name" value="PurM-like_C_dom"/>
</dbReference>
<dbReference type="CDD" id="cd06061">
    <property type="entry name" value="PurM-like1"/>
    <property type="match status" value="1"/>
</dbReference>
<accession>A0AAE3LK68</accession>
<dbReference type="Pfam" id="PF00586">
    <property type="entry name" value="AIRS"/>
    <property type="match status" value="1"/>
</dbReference>
<dbReference type="PANTHER" id="PTHR30303">
    <property type="entry name" value="HYDROGENASE ISOENZYMES FORMATION PROTEIN HYPE"/>
    <property type="match status" value="1"/>
</dbReference>
<dbReference type="InterPro" id="IPR036921">
    <property type="entry name" value="PurM-like_N_sf"/>
</dbReference>
<evidence type="ECO:0000313" key="7">
    <source>
        <dbReference type="Proteomes" id="UP001209746"/>
    </source>
</evidence>
<dbReference type="AlphaFoldDB" id="A0AAE3LK68"/>
<evidence type="ECO:0000313" key="4">
    <source>
        <dbReference type="EMBL" id="MCU4719462.1"/>
    </source>
</evidence>
<comment type="caution">
    <text evidence="5">The sequence shown here is derived from an EMBL/GenBank/DDBJ whole genome shotgun (WGS) entry which is preliminary data.</text>
</comment>
<feature type="domain" description="PurM-like C-terminal" evidence="3">
    <location>
        <begin position="147"/>
        <end position="301"/>
    </location>
</feature>
<dbReference type="GO" id="GO:0051604">
    <property type="term" value="P:protein maturation"/>
    <property type="evidence" value="ECO:0007669"/>
    <property type="project" value="TreeGrafter"/>
</dbReference>
<dbReference type="PANTHER" id="PTHR30303:SF4">
    <property type="entry name" value="HYDROGENASE EXPRESSION_FORMATION PROTEIN HYPE"/>
    <property type="match status" value="1"/>
</dbReference>
<sequence>MVGKLDPAVLDVHVFSRTGASDERVTLGPSAGEDAAAIDLGPDSLVVSSDPISLAAEAAGSLGVPVATNDVAATGAEPAWLTSTIFLPDDDNARLDTLTTQLDRGARELDVAIVGGHAEVLSDLSRPLLSLTAMGRTENPISTGGAEPGDDLLLTAGAGIEGTAILATDFRDELDAIPTGTLDRAAGFFDEISVLDAARALWPTATGLHDPTEGGVLAGVYEIAQAAGATVEFDRERVPIRPETRAICDAMGVDPLRIFGSGALLATVDPDDRERALDALAAAGIEAAVVGKVHAGEAVVATDGNEITSQPRDDCYALWEE</sequence>
<evidence type="ECO:0000259" key="2">
    <source>
        <dbReference type="Pfam" id="PF00586"/>
    </source>
</evidence>
<dbReference type="SUPFAM" id="SSF55326">
    <property type="entry name" value="PurM N-terminal domain-like"/>
    <property type="match status" value="1"/>
</dbReference>
<feature type="domain" description="PurM-like N-terminal" evidence="2">
    <location>
        <begin position="32"/>
        <end position="136"/>
    </location>
</feature>
<dbReference type="Proteomes" id="UP001209746">
    <property type="component" value="Unassembled WGS sequence"/>
</dbReference>
<protein>
    <submittedName>
        <fullName evidence="5">AIR synthase family protein</fullName>
    </submittedName>
</protein>
<dbReference type="Gene3D" id="3.30.1330.10">
    <property type="entry name" value="PurM-like, N-terminal domain"/>
    <property type="match status" value="1"/>
</dbReference>
<dbReference type="Proteomes" id="UP001208186">
    <property type="component" value="Unassembled WGS sequence"/>
</dbReference>
<organism evidence="5 7">
    <name type="scientific">Halapricum hydrolyticum</name>
    <dbReference type="NCBI Taxonomy" id="2979991"/>
    <lineage>
        <taxon>Archaea</taxon>
        <taxon>Methanobacteriati</taxon>
        <taxon>Methanobacteriota</taxon>
        <taxon>Stenosarchaea group</taxon>
        <taxon>Halobacteria</taxon>
        <taxon>Halobacteriales</taxon>
        <taxon>Haloarculaceae</taxon>
        <taxon>Halapricum</taxon>
    </lineage>
</organism>
<gene>
    <name evidence="5" type="ORF">OB914_14035</name>
    <name evidence="4" type="ORF">OB916_15540</name>
</gene>
<comment type="similarity">
    <text evidence="1">Belongs to the HypE family.</text>
</comment>
<dbReference type="PIRSF" id="PIRSF005644">
    <property type="entry name" value="Hdrgns_mtr_HypE"/>
    <property type="match status" value="1"/>
</dbReference>
<evidence type="ECO:0000313" key="6">
    <source>
        <dbReference type="Proteomes" id="UP001208186"/>
    </source>
</evidence>
<reference evidence="5" key="1">
    <citation type="submission" date="2023-02" db="EMBL/GenBank/DDBJ databases">
        <title>Enrichment on poylsaccharides allowed isolation of novel metabolic and taxonomic groups of Haloarchaea.</title>
        <authorList>
            <person name="Sorokin D.Y."/>
            <person name="Elcheninov A.G."/>
            <person name="Khizhniak T.V."/>
            <person name="Kolganova T.V."/>
            <person name="Kublanov I.V."/>
        </authorList>
    </citation>
    <scope>NUCLEOTIDE SEQUENCE</scope>
    <source>
        <strain evidence="4 6">HArc-curdl5-1</strain>
        <strain evidence="5">HArc-curdl7</strain>
    </source>
</reference>
<dbReference type="EMBL" id="JAOPKD010000019">
    <property type="protein sequence ID" value="MCU4728073.1"/>
    <property type="molecule type" value="Genomic_DNA"/>
</dbReference>
<proteinExistence type="inferred from homology"/>
<dbReference type="InterPro" id="IPR036676">
    <property type="entry name" value="PurM-like_C_sf"/>
</dbReference>
<evidence type="ECO:0000259" key="3">
    <source>
        <dbReference type="Pfam" id="PF02769"/>
    </source>
</evidence>
<dbReference type="SUPFAM" id="SSF56042">
    <property type="entry name" value="PurM C-terminal domain-like"/>
    <property type="match status" value="1"/>
</dbReference>
<dbReference type="InterPro" id="IPR011854">
    <property type="entry name" value="HypE"/>
</dbReference>
<keyword evidence="6" id="KW-1185">Reference proteome</keyword>
<dbReference type="Gene3D" id="3.90.650.10">
    <property type="entry name" value="PurM-like C-terminal domain"/>
    <property type="match status" value="1"/>
</dbReference>
<name>A0AAE3LK68_9EURY</name>
<dbReference type="Pfam" id="PF02769">
    <property type="entry name" value="AIRS_C"/>
    <property type="match status" value="1"/>
</dbReference>
<dbReference type="RefSeq" id="WP_315910208.1">
    <property type="nucleotide sequence ID" value="NZ_JAOPKC010000029.1"/>
</dbReference>
<dbReference type="EMBL" id="JAOPKC010000029">
    <property type="protein sequence ID" value="MCU4719462.1"/>
    <property type="molecule type" value="Genomic_DNA"/>
</dbReference>
<evidence type="ECO:0000256" key="1">
    <source>
        <dbReference type="ARBA" id="ARBA00006243"/>
    </source>
</evidence>